<reference evidence="1 2" key="1">
    <citation type="submission" date="2017-01" db="EMBL/GenBank/DDBJ databases">
        <title>Draft genome sequence of Pseudomonas pachastrellae type strain CCUG 46540T from a deep sea.</title>
        <authorList>
            <person name="Gomila M."/>
            <person name="Mulet M."/>
            <person name="Lalucat J."/>
            <person name="Garcia-Valdes E."/>
        </authorList>
    </citation>
    <scope>NUCLEOTIDE SEQUENCE [LARGE SCALE GENOMIC DNA]</scope>
    <source>
        <strain evidence="1 2">CCUG 46540</strain>
    </source>
</reference>
<evidence type="ECO:0000313" key="2">
    <source>
        <dbReference type="Proteomes" id="UP000242847"/>
    </source>
</evidence>
<dbReference type="AlphaFoldDB" id="A0A1S8DJA4"/>
<organism evidence="1 2">
    <name type="scientific">Halopseudomonas pachastrellae</name>
    <dbReference type="NCBI Taxonomy" id="254161"/>
    <lineage>
        <taxon>Bacteria</taxon>
        <taxon>Pseudomonadati</taxon>
        <taxon>Pseudomonadota</taxon>
        <taxon>Gammaproteobacteria</taxon>
        <taxon>Pseudomonadales</taxon>
        <taxon>Pseudomonadaceae</taxon>
        <taxon>Halopseudomonas</taxon>
    </lineage>
</organism>
<protein>
    <submittedName>
        <fullName evidence="1">Uncharacterized protein</fullName>
    </submittedName>
</protein>
<gene>
    <name evidence="1" type="ORF">BXT89_03150</name>
</gene>
<dbReference type="STRING" id="254161.SAMN05216256_101125"/>
<dbReference type="Proteomes" id="UP000242847">
    <property type="component" value="Unassembled WGS sequence"/>
</dbReference>
<sequence>MAFLGRNYARILYVGRAKTWQGWREQVSPIKRVIADFTTGEVLNRLPDMDVQSYPLYFEDEGIDYTTSDIGGGGAANSDGMWTWNNAIDQAGPNRLFYAPHGGALRHVATLANGNIRYCAAPGLTLVADARTLLSYAPEDQLVAAQDMDLATLPSPKGVTTWSEAYATDKLAIESVGIFIEGEHAGKYAVSFSVLNTEVANAVVISDPFSPGDEITIRQELYQYEPTGGSEYNAGHSGAEFALAYPQSSIMLTTAYVWIAV</sequence>
<name>A0A1S8DJA4_9GAMM</name>
<accession>A0A1S8DJA4</accession>
<dbReference type="EMBL" id="MUBC01000004">
    <property type="protein sequence ID" value="ONM45434.1"/>
    <property type="molecule type" value="Genomic_DNA"/>
</dbReference>
<keyword evidence="2" id="KW-1185">Reference proteome</keyword>
<dbReference type="RefSeq" id="WP_083724607.1">
    <property type="nucleotide sequence ID" value="NZ_FOUD01000001.1"/>
</dbReference>
<comment type="caution">
    <text evidence="1">The sequence shown here is derived from an EMBL/GenBank/DDBJ whole genome shotgun (WGS) entry which is preliminary data.</text>
</comment>
<evidence type="ECO:0000313" key="1">
    <source>
        <dbReference type="EMBL" id="ONM45434.1"/>
    </source>
</evidence>
<proteinExistence type="predicted"/>